<gene>
    <name evidence="2" type="ORF">SAMN05660691_04048</name>
</gene>
<keyword evidence="1" id="KW-0812">Transmembrane</keyword>
<reference evidence="3" key="1">
    <citation type="submission" date="2016-10" db="EMBL/GenBank/DDBJ databases">
        <authorList>
            <person name="Varghese N."/>
            <person name="Submissions S."/>
        </authorList>
    </citation>
    <scope>NUCLEOTIDE SEQUENCE [LARGE SCALE GENOMIC DNA]</scope>
    <source>
        <strain evidence="3">DSM 17616</strain>
    </source>
</reference>
<dbReference type="EMBL" id="FNXF01000027">
    <property type="protein sequence ID" value="SEI13129.1"/>
    <property type="molecule type" value="Genomic_DNA"/>
</dbReference>
<feature type="transmembrane region" description="Helical" evidence="1">
    <location>
        <begin position="174"/>
        <end position="193"/>
    </location>
</feature>
<name>A0A1H6NIG8_9GAMM</name>
<proteinExistence type="predicted"/>
<evidence type="ECO:0000313" key="3">
    <source>
        <dbReference type="Proteomes" id="UP000199371"/>
    </source>
</evidence>
<accession>A0A1H6NIG8</accession>
<keyword evidence="3" id="KW-1185">Reference proteome</keyword>
<dbReference type="Proteomes" id="UP000199371">
    <property type="component" value="Unassembled WGS sequence"/>
</dbReference>
<sequence length="195" mass="21964">MNSGYGVEEGNWLNKRDRELFKLIGVHCSSPNLHSSSGDSRISSFSDTATVKRPAVSLSDMPDWRADNAIFKGDKSAAWSEYYQVPVSCRQKNLSEDDFVKCAEHKTQQRKQFDAAWNNLKFTPLTAGTSQAPAPQLQGQTNQEILTAFTIEQSTNLVPTQHSVSVDKDFHKHFTWFGVSFVVFVAGACWIIWRK</sequence>
<dbReference type="AlphaFoldDB" id="A0A1H6NIG8"/>
<organism evidence="2 3">
    <name type="scientific">Rheinheimera pacifica</name>
    <dbReference type="NCBI Taxonomy" id="173990"/>
    <lineage>
        <taxon>Bacteria</taxon>
        <taxon>Pseudomonadati</taxon>
        <taxon>Pseudomonadota</taxon>
        <taxon>Gammaproteobacteria</taxon>
        <taxon>Chromatiales</taxon>
        <taxon>Chromatiaceae</taxon>
        <taxon>Rheinheimera</taxon>
    </lineage>
</organism>
<evidence type="ECO:0000256" key="1">
    <source>
        <dbReference type="SAM" id="Phobius"/>
    </source>
</evidence>
<protein>
    <submittedName>
        <fullName evidence="2">Uncharacterized protein</fullName>
    </submittedName>
</protein>
<keyword evidence="1" id="KW-1133">Transmembrane helix</keyword>
<evidence type="ECO:0000313" key="2">
    <source>
        <dbReference type="EMBL" id="SEI13129.1"/>
    </source>
</evidence>
<keyword evidence="1" id="KW-0472">Membrane</keyword>